<proteinExistence type="predicted"/>
<dbReference type="AlphaFoldDB" id="A0A0A8ZI59"/>
<organism evidence="1">
    <name type="scientific">Arundo donax</name>
    <name type="common">Giant reed</name>
    <name type="synonym">Donax arundinaceus</name>
    <dbReference type="NCBI Taxonomy" id="35708"/>
    <lineage>
        <taxon>Eukaryota</taxon>
        <taxon>Viridiplantae</taxon>
        <taxon>Streptophyta</taxon>
        <taxon>Embryophyta</taxon>
        <taxon>Tracheophyta</taxon>
        <taxon>Spermatophyta</taxon>
        <taxon>Magnoliopsida</taxon>
        <taxon>Liliopsida</taxon>
        <taxon>Poales</taxon>
        <taxon>Poaceae</taxon>
        <taxon>PACMAD clade</taxon>
        <taxon>Arundinoideae</taxon>
        <taxon>Arundineae</taxon>
        <taxon>Arundo</taxon>
    </lineage>
</organism>
<protein>
    <submittedName>
        <fullName evidence="1">Uncharacterized protein</fullName>
    </submittedName>
</protein>
<dbReference type="EMBL" id="GBRH01260512">
    <property type="protein sequence ID" value="JAD37383.1"/>
    <property type="molecule type" value="Transcribed_RNA"/>
</dbReference>
<name>A0A0A8ZI59_ARUDO</name>
<sequence length="40" mass="4394">MHVSCRFRGLLCKDITNLHIKGSRYGRISSPMSSQNAASA</sequence>
<accession>A0A0A8ZI59</accession>
<evidence type="ECO:0000313" key="1">
    <source>
        <dbReference type="EMBL" id="JAD37383.1"/>
    </source>
</evidence>
<reference evidence="1" key="1">
    <citation type="submission" date="2014-09" db="EMBL/GenBank/DDBJ databases">
        <authorList>
            <person name="Magalhaes I.L.F."/>
            <person name="Oliveira U."/>
            <person name="Santos F.R."/>
            <person name="Vidigal T.H.D.A."/>
            <person name="Brescovit A.D."/>
            <person name="Santos A.J."/>
        </authorList>
    </citation>
    <scope>NUCLEOTIDE SEQUENCE</scope>
    <source>
        <tissue evidence="1">Shoot tissue taken approximately 20 cm above the soil surface</tissue>
    </source>
</reference>
<reference evidence="1" key="2">
    <citation type="journal article" date="2015" name="Data Brief">
        <title>Shoot transcriptome of the giant reed, Arundo donax.</title>
        <authorList>
            <person name="Barrero R.A."/>
            <person name="Guerrero F.D."/>
            <person name="Moolhuijzen P."/>
            <person name="Goolsby J.A."/>
            <person name="Tidwell J."/>
            <person name="Bellgard S.E."/>
            <person name="Bellgard M.I."/>
        </authorList>
    </citation>
    <scope>NUCLEOTIDE SEQUENCE</scope>
    <source>
        <tissue evidence="1">Shoot tissue taken approximately 20 cm above the soil surface</tissue>
    </source>
</reference>